<organism evidence="4 5">
    <name type="scientific">Halorubrum trapanicum</name>
    <dbReference type="NCBI Taxonomy" id="29284"/>
    <lineage>
        <taxon>Archaea</taxon>
        <taxon>Methanobacteriati</taxon>
        <taxon>Methanobacteriota</taxon>
        <taxon>Stenosarchaea group</taxon>
        <taxon>Halobacteria</taxon>
        <taxon>Halobacteriales</taxon>
        <taxon>Haloferacaceae</taxon>
        <taxon>Halorubrum</taxon>
    </lineage>
</organism>
<evidence type="ECO:0000256" key="1">
    <source>
        <dbReference type="SAM" id="MobiDB-lite"/>
    </source>
</evidence>
<gene>
    <name evidence="4" type="ORF">J2744_000953</name>
</gene>
<evidence type="ECO:0000259" key="3">
    <source>
        <dbReference type="Pfam" id="PF07705"/>
    </source>
</evidence>
<keyword evidence="2" id="KW-1133">Transmembrane helix</keyword>
<dbReference type="AlphaFoldDB" id="A0A8J7UPB5"/>
<dbReference type="NCBIfam" id="TIGR01451">
    <property type="entry name" value="B_ant_repeat"/>
    <property type="match status" value="1"/>
</dbReference>
<dbReference type="Proteomes" id="UP000770586">
    <property type="component" value="Unassembled WGS sequence"/>
</dbReference>
<dbReference type="InterPro" id="IPR013783">
    <property type="entry name" value="Ig-like_fold"/>
</dbReference>
<comment type="caution">
    <text evidence="4">The sequence shown here is derived from an EMBL/GenBank/DDBJ whole genome shotgun (WGS) entry which is preliminary data.</text>
</comment>
<keyword evidence="2" id="KW-0472">Membrane</keyword>
<dbReference type="PANTHER" id="PTHR35902">
    <property type="entry name" value="S-LAYER DOMAIN-LIKE PROTEIN-RELATED"/>
    <property type="match status" value="1"/>
</dbReference>
<dbReference type="InterPro" id="IPR011635">
    <property type="entry name" value="CARDB"/>
</dbReference>
<evidence type="ECO:0000313" key="4">
    <source>
        <dbReference type="EMBL" id="MBP1901283.1"/>
    </source>
</evidence>
<evidence type="ECO:0000256" key="2">
    <source>
        <dbReference type="SAM" id="Phobius"/>
    </source>
</evidence>
<keyword evidence="5" id="KW-1185">Reference proteome</keyword>
<dbReference type="Pfam" id="PF07705">
    <property type="entry name" value="CARDB"/>
    <property type="match status" value="1"/>
</dbReference>
<name>A0A8J7UPB5_9EURY</name>
<dbReference type="OrthoDB" id="56770at2157"/>
<protein>
    <submittedName>
        <fullName evidence="4">Putative repeat protein (TIGR01451 family)</fullName>
    </submittedName>
</protein>
<dbReference type="RefSeq" id="WP_209545211.1">
    <property type="nucleotide sequence ID" value="NZ_BAAADX010000005.1"/>
</dbReference>
<feature type="region of interest" description="Disordered" evidence="1">
    <location>
        <begin position="332"/>
        <end position="355"/>
    </location>
</feature>
<feature type="transmembrane region" description="Helical" evidence="2">
    <location>
        <begin position="560"/>
        <end position="581"/>
    </location>
</feature>
<dbReference type="EMBL" id="JAGGKE010000003">
    <property type="protein sequence ID" value="MBP1901283.1"/>
    <property type="molecule type" value="Genomic_DNA"/>
</dbReference>
<feature type="domain" description="CARDB" evidence="3">
    <location>
        <begin position="449"/>
        <end position="529"/>
    </location>
</feature>
<proteinExistence type="predicted"/>
<evidence type="ECO:0000313" key="5">
    <source>
        <dbReference type="Proteomes" id="UP000770586"/>
    </source>
</evidence>
<dbReference type="PANTHER" id="PTHR35902:SF3">
    <property type="entry name" value="NPCBM-ASSOCIATED, NEW3 DOMAIN OF ALPHA-GALACTOSIDASE"/>
    <property type="match status" value="1"/>
</dbReference>
<dbReference type="Gene3D" id="2.60.40.10">
    <property type="entry name" value="Immunoglobulins"/>
    <property type="match status" value="2"/>
</dbReference>
<reference evidence="4 5" key="1">
    <citation type="submission" date="2021-03" db="EMBL/GenBank/DDBJ databases">
        <title>Genomic Encyclopedia of Type Strains, Phase IV (KMG-IV): sequencing the most valuable type-strain genomes for metagenomic binning, comparative biology and taxonomic classification.</title>
        <authorList>
            <person name="Goeker M."/>
        </authorList>
    </citation>
    <scope>NUCLEOTIDE SEQUENCE [LARGE SCALE GENOMIC DNA]</scope>
    <source>
        <strain evidence="4 5">DSM 12287</strain>
    </source>
</reference>
<keyword evidence="2" id="KW-0812">Transmembrane</keyword>
<sequence>MSRIRTVAVLLLVASLLATGTVVAQQANDTVRGDPDIEAFAPETAFVPGEESTLQVNLNNRGNIDEQGADNLESEVVTAHETTARILTGDATNRQVPFDVRTGEQTVGDVARGVTGPIEFTVVPDEDAEPGVYRVPIRLEYRNVESAEVDNGNTVRDEEITAETVTVSVEITDRAQFAVVDVDGVVQAGDNGLVDVTMRNVQNETAREASVAANPVDPDLSFATDAGTTETYVESWAPGENRTFTYRFAAAGEATARASTLEFEVDYRDAARANAAARTVRTGVTPLSQQAFSAAGLNSTLRVGEDGSFTVEVRNRGPRDVENAVVVFSNEAPAPDGVGQETVQSDPNIVPRSTRDTVGDLAVGETATATFDAGLRTDANPGERTVNVAVRYRGLGTDEGVSASKGDDGTVSLVSTGSAGDVIVSDTLDVVVDVAPEADTFAVSPAEPNATDPSTVTPGSTVRYDAVVRNTGPEPISDVQAKLFVDSPLSSSDDEAFVTSLDPGEETTVTFEVAVDGGATPKTYAAAVDFRYDDADGDEQLSDTYRLPVEVVEDDEGGALSSPLGIVALLGAVAVGGALVWQRGRVSRAISDFRRRLRDR</sequence>
<dbReference type="InterPro" id="IPR047589">
    <property type="entry name" value="DUF11_rpt"/>
</dbReference>
<accession>A0A8J7UPB5</accession>